<dbReference type="EMBL" id="JAACBX020000002">
    <property type="protein sequence ID" value="MBM0244815.1"/>
    <property type="molecule type" value="Genomic_DNA"/>
</dbReference>
<feature type="compositionally biased region" description="Polar residues" evidence="1">
    <location>
        <begin position="227"/>
        <end position="238"/>
    </location>
</feature>
<feature type="transmembrane region" description="Helical" evidence="2">
    <location>
        <begin position="180"/>
        <end position="197"/>
    </location>
</feature>
<protein>
    <submittedName>
        <fullName evidence="5">Alpha/beta hydrolase</fullName>
    </submittedName>
</protein>
<keyword evidence="5" id="KW-0378">Hydrolase</keyword>
<evidence type="ECO:0000313" key="6">
    <source>
        <dbReference type="EMBL" id="RMB57932.1"/>
    </source>
</evidence>
<keyword evidence="2" id="KW-1133">Transmembrane helix</keyword>
<dbReference type="Pfam" id="PF10081">
    <property type="entry name" value="Abhydrolase_9"/>
    <property type="match status" value="1"/>
</dbReference>
<dbReference type="RefSeq" id="WP_121928078.1">
    <property type="nucleotide sequence ID" value="NZ_JAACBT010000015.1"/>
</dbReference>
<evidence type="ECO:0000259" key="4">
    <source>
        <dbReference type="Pfam" id="PF15420"/>
    </source>
</evidence>
<evidence type="ECO:0000313" key="5">
    <source>
        <dbReference type="EMBL" id="MBM0244815.1"/>
    </source>
</evidence>
<evidence type="ECO:0000313" key="8">
    <source>
        <dbReference type="Proteomes" id="UP001518680"/>
    </source>
</evidence>
<dbReference type="Pfam" id="PF15420">
    <property type="entry name" value="Abhydrolase_9_N"/>
    <property type="match status" value="1"/>
</dbReference>
<dbReference type="InterPro" id="IPR027787">
    <property type="entry name" value="Alpha/beta-hydrolase_catalytic"/>
</dbReference>
<reference evidence="5 8" key="2">
    <citation type="submission" date="2021-01" db="EMBL/GenBank/DDBJ databases">
        <title>Complete genome sequences of Corynebacterium macginleyi strains isolated from infectious keratitis.</title>
        <authorList>
            <person name="Sagerfors S."/>
            <person name="Poehlein A."/>
            <person name="Soderquist B."/>
            <person name="Bruggemann H."/>
        </authorList>
    </citation>
    <scope>NUCLEOTIDE SEQUENCE [LARGE SCALE GENOMIC DNA]</scope>
    <source>
        <strain evidence="5 8">12T220</strain>
    </source>
</reference>
<feature type="domain" description="Alpha/beta-hydrolase N-terminal" evidence="4">
    <location>
        <begin position="38"/>
        <end position="256"/>
    </location>
</feature>
<keyword evidence="2" id="KW-0472">Membrane</keyword>
<accession>A0A3M0G6J8</accession>
<feature type="transmembrane region" description="Helical" evidence="2">
    <location>
        <begin position="140"/>
        <end position="168"/>
    </location>
</feature>
<organism evidence="6 7">
    <name type="scientific">Corynebacterium macginleyi</name>
    <dbReference type="NCBI Taxonomy" id="38290"/>
    <lineage>
        <taxon>Bacteria</taxon>
        <taxon>Bacillati</taxon>
        <taxon>Actinomycetota</taxon>
        <taxon>Actinomycetes</taxon>
        <taxon>Mycobacteriales</taxon>
        <taxon>Corynebacteriaceae</taxon>
        <taxon>Corynebacterium</taxon>
    </lineage>
</organism>
<gene>
    <name evidence="6" type="ORF">D9543_09045</name>
    <name evidence="5" type="ORF">GWO63_011365</name>
</gene>
<feature type="region of interest" description="Disordered" evidence="1">
    <location>
        <begin position="217"/>
        <end position="243"/>
    </location>
</feature>
<dbReference type="EMBL" id="REGC01000012">
    <property type="protein sequence ID" value="RMB57932.1"/>
    <property type="molecule type" value="Genomic_DNA"/>
</dbReference>
<evidence type="ECO:0000256" key="1">
    <source>
        <dbReference type="SAM" id="MobiDB-lite"/>
    </source>
</evidence>
<evidence type="ECO:0000259" key="3">
    <source>
        <dbReference type="Pfam" id="PF10081"/>
    </source>
</evidence>
<comment type="caution">
    <text evidence="6">The sequence shown here is derived from an EMBL/GenBank/DDBJ whole genome shotgun (WGS) entry which is preliminary data.</text>
</comment>
<dbReference type="Proteomes" id="UP001518680">
    <property type="component" value="Unassembled WGS sequence"/>
</dbReference>
<evidence type="ECO:0000256" key="2">
    <source>
        <dbReference type="SAM" id="Phobius"/>
    </source>
</evidence>
<sequence>MAGVRAEARTVEARIAGIVRDLDPWGFIGAAILSTLGLTPSLLPRDWLYQGLVSGLAAGVGYVVGIGVKLLWHRFIVSKWADKYPWLAASAWESKRYRLFARFASCAFIVWLVGFVIIAVRWQHRLANVFSVPAPSMPSYLLVVPLALAVFTVFLLILRSVIFLVGWLARRFPQRFRSTYRRLGAVSIVAVIVIYTVENIIPGAIVGLGDRVFTAQNADPDPDVQRPTLSERSGSPTSDVDWDGVGLQGSRFLSSGAHKEELEQVTGRPAKEPIRAYAGLGNRDTNEERAQLLIDELERTHAQDRKALLLTMTTGTGWVSSYSAQAFELLYGGDTAIAAAQYSAMPSVFHFLGGGSQVERAGEEFINPIVDWWNSLPDDDRPKLYLYGESLGTTGIEAAFSGVRDIANSVDGILLTGPPHFNRLRSQFVERRDPGSTEISPVYAGSLVVRFANEVDQVRRWGRVPEEEWGRTRMLYIQHPSDPVSWWSTELAFKEPDWMKEDSHYSRQRVMQWMPIITYLQVAADLPGAKDVPDGVGHNYGTSVLDGFAAIAGPDVASSIDLEELQRQFDKFDVGIY</sequence>
<proteinExistence type="predicted"/>
<keyword evidence="8" id="KW-1185">Reference proteome</keyword>
<feature type="domain" description="Alpha/beta-hydrolase catalytic" evidence="3">
    <location>
        <begin position="274"/>
        <end position="563"/>
    </location>
</feature>
<feature type="transmembrane region" description="Helical" evidence="2">
    <location>
        <begin position="99"/>
        <end position="120"/>
    </location>
</feature>
<dbReference type="GO" id="GO:0016787">
    <property type="term" value="F:hydrolase activity"/>
    <property type="evidence" value="ECO:0007669"/>
    <property type="project" value="UniProtKB-KW"/>
</dbReference>
<evidence type="ECO:0000313" key="7">
    <source>
        <dbReference type="Proteomes" id="UP000270649"/>
    </source>
</evidence>
<keyword evidence="2" id="KW-0812">Transmembrane</keyword>
<name>A0A3M0G6J8_9CORY</name>
<dbReference type="AlphaFoldDB" id="A0A3M0G6J8"/>
<feature type="transmembrane region" description="Helical" evidence="2">
    <location>
        <begin position="49"/>
        <end position="72"/>
    </location>
</feature>
<reference evidence="6 7" key="1">
    <citation type="submission" date="2018-10" db="EMBL/GenBank/DDBJ databases">
        <title>Corynebacterium macginleyi genome sequencing and assembly of the type strain and two clinical samples.</title>
        <authorList>
            <person name="Bernier A.-M."/>
            <person name="Bernard K."/>
        </authorList>
    </citation>
    <scope>NUCLEOTIDE SEQUENCE [LARGE SCALE GENOMIC DNA]</scope>
    <source>
        <strain evidence="6 7">NML 120205</strain>
    </source>
</reference>
<feature type="transmembrane region" description="Helical" evidence="2">
    <location>
        <begin position="24"/>
        <end position="43"/>
    </location>
</feature>
<dbReference type="InterPro" id="IPR027788">
    <property type="entry name" value="Alpha/beta-hydrolase_N_dom"/>
</dbReference>
<dbReference type="Proteomes" id="UP000270649">
    <property type="component" value="Unassembled WGS sequence"/>
</dbReference>